<comment type="subcellular location">
    <subcellularLocation>
        <location evidence="1">Cytoplasm</location>
    </subcellularLocation>
</comment>
<evidence type="ECO:0000256" key="5">
    <source>
        <dbReference type="SAM" id="MobiDB-lite"/>
    </source>
</evidence>
<dbReference type="GO" id="GO:0005737">
    <property type="term" value="C:cytoplasm"/>
    <property type="evidence" value="ECO:0007669"/>
    <property type="project" value="UniProtKB-SubCell"/>
</dbReference>
<evidence type="ECO:0000256" key="1">
    <source>
        <dbReference type="ARBA" id="ARBA00004496"/>
    </source>
</evidence>
<dbReference type="KEGG" id="aeh:Mlg_2234"/>
<keyword evidence="8" id="KW-1185">Reference proteome</keyword>
<dbReference type="GO" id="GO:0009401">
    <property type="term" value="P:phosphoenolpyruvate-dependent sugar phosphotransferase system"/>
    <property type="evidence" value="ECO:0007669"/>
    <property type="project" value="UniProtKB-KW"/>
</dbReference>
<feature type="region of interest" description="Disordered" evidence="5">
    <location>
        <begin position="100"/>
        <end position="119"/>
    </location>
</feature>
<gene>
    <name evidence="7" type="ordered locus">Mlg_2234</name>
</gene>
<dbReference type="InterPro" id="IPR035895">
    <property type="entry name" value="HPr-like_sf"/>
</dbReference>
<comment type="similarity">
    <text evidence="2">Belongs to the HPr family.</text>
</comment>
<evidence type="ECO:0000259" key="6">
    <source>
        <dbReference type="PROSITE" id="PS51350"/>
    </source>
</evidence>
<sequence>MNCQSEEHPQPNQGPTAVASQAMDIVNTLGLHARAAGKFSALAAEFPCQIRVTRGQRTVDGKSVMGLMMLAAGCGSQILVEAEGDQAEEALAALSRLVANGFDEGPGAPSPHPGDKGDD</sequence>
<dbReference type="NCBIfam" id="TIGR01003">
    <property type="entry name" value="PTS_HPr_family"/>
    <property type="match status" value="1"/>
</dbReference>
<dbReference type="Gene3D" id="3.30.1340.10">
    <property type="entry name" value="HPr-like"/>
    <property type="match status" value="1"/>
</dbReference>
<protein>
    <submittedName>
        <fullName evidence="7">Phosphocarrier, HPr family</fullName>
    </submittedName>
</protein>
<proteinExistence type="inferred from homology"/>
<reference evidence="8" key="1">
    <citation type="submission" date="2006-08" db="EMBL/GenBank/DDBJ databases">
        <title>Complete sequence of Alkalilimnicola ehrilichei MLHE-1.</title>
        <authorList>
            <person name="Copeland A."/>
            <person name="Lucas S."/>
            <person name="Lapidus A."/>
            <person name="Barry K."/>
            <person name="Detter J.C."/>
            <person name="Glavina del Rio T."/>
            <person name="Hammon N."/>
            <person name="Israni S."/>
            <person name="Dalin E."/>
            <person name="Tice H."/>
            <person name="Pitluck S."/>
            <person name="Sims D."/>
            <person name="Brettin T."/>
            <person name="Bruce D."/>
            <person name="Han C."/>
            <person name="Tapia R."/>
            <person name="Gilna P."/>
            <person name="Schmutz J."/>
            <person name="Larimer F."/>
            <person name="Land M."/>
            <person name="Hauser L."/>
            <person name="Kyrpides N."/>
            <person name="Mikhailova N."/>
            <person name="Oremland R.S."/>
            <person name="Hoeft S.E."/>
            <person name="Switzer-Blum J."/>
            <person name="Kulp T."/>
            <person name="King G."/>
            <person name="Tabita R."/>
            <person name="Witte B."/>
            <person name="Santini J.M."/>
            <person name="Basu P."/>
            <person name="Hollibaugh J.T."/>
            <person name="Xie G."/>
            <person name="Stolz J.F."/>
            <person name="Richardson P."/>
        </authorList>
    </citation>
    <scope>NUCLEOTIDE SEQUENCE [LARGE SCALE GENOMIC DNA]</scope>
    <source>
        <strain evidence="8">ATCC BAA-1101 / DSM 17681 / MLHE-1</strain>
    </source>
</reference>
<evidence type="ECO:0000256" key="2">
    <source>
        <dbReference type="ARBA" id="ARBA00010736"/>
    </source>
</evidence>
<dbReference type="AlphaFoldDB" id="Q0A6G1"/>
<keyword evidence="4" id="KW-0598">Phosphotransferase system</keyword>
<dbReference type="InterPro" id="IPR050399">
    <property type="entry name" value="HPr"/>
</dbReference>
<evidence type="ECO:0000256" key="4">
    <source>
        <dbReference type="ARBA" id="ARBA00022683"/>
    </source>
</evidence>
<dbReference type="CDD" id="cd00367">
    <property type="entry name" value="PTS-HPr_like"/>
    <property type="match status" value="1"/>
</dbReference>
<keyword evidence="3" id="KW-0963">Cytoplasm</keyword>
<evidence type="ECO:0000313" key="8">
    <source>
        <dbReference type="Proteomes" id="UP000001962"/>
    </source>
</evidence>
<evidence type="ECO:0000313" key="7">
    <source>
        <dbReference type="EMBL" id="ABI57576.1"/>
    </source>
</evidence>
<accession>Q0A6G1</accession>
<evidence type="ECO:0000256" key="3">
    <source>
        <dbReference type="ARBA" id="ARBA00022490"/>
    </source>
</evidence>
<dbReference type="HOGENOM" id="CLU_136230_1_1_6"/>
<dbReference type="eggNOG" id="COG1925">
    <property type="taxonomic scope" value="Bacteria"/>
</dbReference>
<name>Q0A6G1_ALKEH</name>
<dbReference type="InterPro" id="IPR000032">
    <property type="entry name" value="HPr-like"/>
</dbReference>
<dbReference type="Pfam" id="PF00381">
    <property type="entry name" value="PTS-HPr"/>
    <property type="match status" value="1"/>
</dbReference>
<dbReference type="PANTHER" id="PTHR33705:SF2">
    <property type="entry name" value="PHOSPHOCARRIER PROTEIN NPR"/>
    <property type="match status" value="1"/>
</dbReference>
<feature type="domain" description="HPr" evidence="6">
    <location>
        <begin position="18"/>
        <end position="105"/>
    </location>
</feature>
<organism evidence="7 8">
    <name type="scientific">Alkalilimnicola ehrlichii (strain ATCC BAA-1101 / DSM 17681 / MLHE-1)</name>
    <dbReference type="NCBI Taxonomy" id="187272"/>
    <lineage>
        <taxon>Bacteria</taxon>
        <taxon>Pseudomonadati</taxon>
        <taxon>Pseudomonadota</taxon>
        <taxon>Gammaproteobacteria</taxon>
        <taxon>Chromatiales</taxon>
        <taxon>Ectothiorhodospiraceae</taxon>
        <taxon>Alkalilimnicola</taxon>
    </lineage>
</organism>
<dbReference type="PROSITE" id="PS51350">
    <property type="entry name" value="PTS_HPR_DOM"/>
    <property type="match status" value="1"/>
</dbReference>
<dbReference type="SUPFAM" id="SSF55594">
    <property type="entry name" value="HPr-like"/>
    <property type="match status" value="1"/>
</dbReference>
<dbReference type="PANTHER" id="PTHR33705">
    <property type="entry name" value="PHOSPHOCARRIER PROTEIN HPR"/>
    <property type="match status" value="1"/>
</dbReference>
<dbReference type="Proteomes" id="UP000001962">
    <property type="component" value="Chromosome"/>
</dbReference>
<dbReference type="PRINTS" id="PR00107">
    <property type="entry name" value="PHOSPHOCPHPR"/>
</dbReference>
<dbReference type="EMBL" id="CP000453">
    <property type="protein sequence ID" value="ABI57576.1"/>
    <property type="molecule type" value="Genomic_DNA"/>
</dbReference>